<dbReference type="EMBL" id="AUSU01001772">
    <property type="protein sequence ID" value="EPS70223.1"/>
    <property type="molecule type" value="Genomic_DNA"/>
</dbReference>
<reference evidence="1 2" key="1">
    <citation type="journal article" date="2013" name="BMC Genomics">
        <title>The miniature genome of a carnivorous plant Genlisea aurea contains a low number of genes and short non-coding sequences.</title>
        <authorList>
            <person name="Leushkin E.V."/>
            <person name="Sutormin R.A."/>
            <person name="Nabieva E.R."/>
            <person name="Penin A.A."/>
            <person name="Kondrashov A.S."/>
            <person name="Logacheva M.D."/>
        </authorList>
    </citation>
    <scope>NUCLEOTIDE SEQUENCE [LARGE SCALE GENOMIC DNA]</scope>
</reference>
<feature type="non-terminal residue" evidence="1">
    <location>
        <position position="80"/>
    </location>
</feature>
<evidence type="ECO:0000313" key="1">
    <source>
        <dbReference type="EMBL" id="EPS70223.1"/>
    </source>
</evidence>
<gene>
    <name evidence="1" type="ORF">M569_04540</name>
</gene>
<dbReference type="Proteomes" id="UP000015453">
    <property type="component" value="Unassembled WGS sequence"/>
</dbReference>
<feature type="non-terminal residue" evidence="1">
    <location>
        <position position="1"/>
    </location>
</feature>
<proteinExistence type="predicted"/>
<keyword evidence="2" id="KW-1185">Reference proteome</keyword>
<dbReference type="PANTHER" id="PTHR36327:SF1">
    <property type="entry name" value="OS03G0731100 PROTEIN"/>
    <property type="match status" value="1"/>
</dbReference>
<evidence type="ECO:0000313" key="2">
    <source>
        <dbReference type="Proteomes" id="UP000015453"/>
    </source>
</evidence>
<dbReference type="PANTHER" id="PTHR36327">
    <property type="entry name" value="UNNAMED PRODUCT"/>
    <property type="match status" value="1"/>
</dbReference>
<name>S8E3D8_9LAMI</name>
<accession>S8E3D8</accession>
<organism evidence="1 2">
    <name type="scientific">Genlisea aurea</name>
    <dbReference type="NCBI Taxonomy" id="192259"/>
    <lineage>
        <taxon>Eukaryota</taxon>
        <taxon>Viridiplantae</taxon>
        <taxon>Streptophyta</taxon>
        <taxon>Embryophyta</taxon>
        <taxon>Tracheophyta</taxon>
        <taxon>Spermatophyta</taxon>
        <taxon>Magnoliopsida</taxon>
        <taxon>eudicotyledons</taxon>
        <taxon>Gunneridae</taxon>
        <taxon>Pentapetalae</taxon>
        <taxon>asterids</taxon>
        <taxon>lamiids</taxon>
        <taxon>Lamiales</taxon>
        <taxon>Lentibulariaceae</taxon>
        <taxon>Genlisea</taxon>
    </lineage>
</organism>
<comment type="caution">
    <text evidence="1">The sequence shown here is derived from an EMBL/GenBank/DDBJ whole genome shotgun (WGS) entry which is preliminary data.</text>
</comment>
<dbReference type="OrthoDB" id="544623at2759"/>
<protein>
    <submittedName>
        <fullName evidence="1">Uncharacterized protein</fullName>
    </submittedName>
</protein>
<sequence length="80" mass="9590">RRQLLFLSPAAALFADSRSELLNRYLKKSEENRAKNDKERLEDYYKRNYGDYFRSLEGGLKGKTDLTETEKRILEWLEKN</sequence>
<dbReference type="AlphaFoldDB" id="S8E3D8"/>